<dbReference type="EMBL" id="BAAAQK010000005">
    <property type="protein sequence ID" value="GAA1841827.1"/>
    <property type="molecule type" value="Genomic_DNA"/>
</dbReference>
<dbReference type="SUPFAM" id="SSF55729">
    <property type="entry name" value="Acyl-CoA N-acyltransferases (Nat)"/>
    <property type="match status" value="1"/>
</dbReference>
<dbReference type="PROSITE" id="PS51186">
    <property type="entry name" value="GNAT"/>
    <property type="match status" value="1"/>
</dbReference>
<dbReference type="Proteomes" id="UP001500449">
    <property type="component" value="Unassembled WGS sequence"/>
</dbReference>
<dbReference type="CDD" id="cd04301">
    <property type="entry name" value="NAT_SF"/>
    <property type="match status" value="1"/>
</dbReference>
<keyword evidence="3" id="KW-1185">Reference proteome</keyword>
<evidence type="ECO:0000313" key="3">
    <source>
        <dbReference type="Proteomes" id="UP001500449"/>
    </source>
</evidence>
<organism evidence="2 3">
    <name type="scientific">Pseudonocardia ailaonensis</name>
    <dbReference type="NCBI Taxonomy" id="367279"/>
    <lineage>
        <taxon>Bacteria</taxon>
        <taxon>Bacillati</taxon>
        <taxon>Actinomycetota</taxon>
        <taxon>Actinomycetes</taxon>
        <taxon>Pseudonocardiales</taxon>
        <taxon>Pseudonocardiaceae</taxon>
        <taxon>Pseudonocardia</taxon>
    </lineage>
</organism>
<evidence type="ECO:0000313" key="2">
    <source>
        <dbReference type="EMBL" id="GAA1841827.1"/>
    </source>
</evidence>
<protein>
    <submittedName>
        <fullName evidence="2">N-acetyltransferase</fullName>
    </submittedName>
</protein>
<accession>A0ABN2MY34</accession>
<gene>
    <name evidence="2" type="ORF">GCM10009836_21520</name>
</gene>
<name>A0ABN2MY34_9PSEU</name>
<proteinExistence type="predicted"/>
<dbReference type="Gene3D" id="3.40.630.30">
    <property type="match status" value="1"/>
</dbReference>
<dbReference type="RefSeq" id="WP_344415082.1">
    <property type="nucleotide sequence ID" value="NZ_BAAAQK010000005.1"/>
</dbReference>
<sequence length="166" mass="17585">MIVRRERLADHELVDAVQRAAFATGPGEPVEVPLLQALRVGPWFLPQFSLVALGPDGIAGHVIATRGYVGDHPALGVGPLGVAPDQQGTGVGSALMHALLGAAEATGETVVALLGDPTYYSRFGFRAAGHMSPNPEWGPYFQVRLLTVLGSPFRGTFRYAPPFDNL</sequence>
<reference evidence="2 3" key="1">
    <citation type="journal article" date="2019" name="Int. J. Syst. Evol. Microbiol.">
        <title>The Global Catalogue of Microorganisms (GCM) 10K type strain sequencing project: providing services to taxonomists for standard genome sequencing and annotation.</title>
        <authorList>
            <consortium name="The Broad Institute Genomics Platform"/>
            <consortium name="The Broad Institute Genome Sequencing Center for Infectious Disease"/>
            <person name="Wu L."/>
            <person name="Ma J."/>
        </authorList>
    </citation>
    <scope>NUCLEOTIDE SEQUENCE [LARGE SCALE GENOMIC DNA]</scope>
    <source>
        <strain evidence="2 3">JCM 16009</strain>
    </source>
</reference>
<evidence type="ECO:0000259" key="1">
    <source>
        <dbReference type="PROSITE" id="PS51186"/>
    </source>
</evidence>
<dbReference type="InterPro" id="IPR016181">
    <property type="entry name" value="Acyl_CoA_acyltransferase"/>
</dbReference>
<feature type="domain" description="N-acetyltransferase" evidence="1">
    <location>
        <begin position="1"/>
        <end position="146"/>
    </location>
</feature>
<dbReference type="InterPro" id="IPR000182">
    <property type="entry name" value="GNAT_dom"/>
</dbReference>
<dbReference type="Pfam" id="PF13508">
    <property type="entry name" value="Acetyltransf_7"/>
    <property type="match status" value="1"/>
</dbReference>
<comment type="caution">
    <text evidence="2">The sequence shown here is derived from an EMBL/GenBank/DDBJ whole genome shotgun (WGS) entry which is preliminary data.</text>
</comment>